<organism evidence="2 3">
    <name type="scientific">Ostreococcus lucimarinus (strain CCE9901)</name>
    <dbReference type="NCBI Taxonomy" id="436017"/>
    <lineage>
        <taxon>Eukaryota</taxon>
        <taxon>Viridiplantae</taxon>
        <taxon>Chlorophyta</taxon>
        <taxon>Mamiellophyceae</taxon>
        <taxon>Mamiellales</taxon>
        <taxon>Bathycoccaceae</taxon>
        <taxon>Ostreococcus</taxon>
    </lineage>
</organism>
<dbReference type="HOGENOM" id="CLU_2007774_0_0_1"/>
<evidence type="ECO:0000256" key="1">
    <source>
        <dbReference type="SAM" id="MobiDB-lite"/>
    </source>
</evidence>
<dbReference type="OMA" id="AEMARMD"/>
<evidence type="ECO:0000313" key="2">
    <source>
        <dbReference type="EMBL" id="ABO99679.1"/>
    </source>
</evidence>
<dbReference type="RefSeq" id="XP_001421386.1">
    <property type="nucleotide sequence ID" value="XM_001421349.1"/>
</dbReference>
<dbReference type="Gramene" id="ABO99679">
    <property type="protein sequence ID" value="ABO99679"/>
    <property type="gene ID" value="OSTLU_27340"/>
</dbReference>
<dbReference type="EMBL" id="CP000594">
    <property type="protein sequence ID" value="ABO99679.1"/>
    <property type="molecule type" value="Genomic_DNA"/>
</dbReference>
<reference evidence="2 3" key="1">
    <citation type="journal article" date="2007" name="Proc. Natl. Acad. Sci. U.S.A.">
        <title>The tiny eukaryote Ostreococcus provides genomic insights into the paradox of plankton speciation.</title>
        <authorList>
            <person name="Palenik B."/>
            <person name="Grimwood J."/>
            <person name="Aerts A."/>
            <person name="Rouze P."/>
            <person name="Salamov A."/>
            <person name="Putnam N."/>
            <person name="Dupont C."/>
            <person name="Jorgensen R."/>
            <person name="Derelle E."/>
            <person name="Rombauts S."/>
            <person name="Zhou K."/>
            <person name="Otillar R."/>
            <person name="Merchant S.S."/>
            <person name="Podell S."/>
            <person name="Gaasterland T."/>
            <person name="Napoli C."/>
            <person name="Gendler K."/>
            <person name="Manuell A."/>
            <person name="Tai V."/>
            <person name="Vallon O."/>
            <person name="Piganeau G."/>
            <person name="Jancek S."/>
            <person name="Heijde M."/>
            <person name="Jabbari K."/>
            <person name="Bowler C."/>
            <person name="Lohr M."/>
            <person name="Robbens S."/>
            <person name="Werner G."/>
            <person name="Dubchak I."/>
            <person name="Pazour G.J."/>
            <person name="Ren Q."/>
            <person name="Paulsen I."/>
            <person name="Delwiche C."/>
            <person name="Schmutz J."/>
            <person name="Rokhsar D."/>
            <person name="Van de Peer Y."/>
            <person name="Moreau H."/>
            <person name="Grigoriev I.V."/>
        </authorList>
    </citation>
    <scope>NUCLEOTIDE SEQUENCE [LARGE SCALE GENOMIC DNA]</scope>
    <source>
        <strain evidence="2 3">CCE9901</strain>
    </source>
</reference>
<accession>A4S738</accession>
<evidence type="ECO:0000313" key="3">
    <source>
        <dbReference type="Proteomes" id="UP000001568"/>
    </source>
</evidence>
<name>A4S738_OSTLU</name>
<dbReference type="KEGG" id="olu:OSTLU_27340"/>
<keyword evidence="3" id="KW-1185">Reference proteome</keyword>
<dbReference type="AlphaFoldDB" id="A4S738"/>
<sequence length="124" mass="13616">MDDGVDARALAEGLAASPPEQQFDLGEDDFGDDVSPPDEPPSPETVAEAEAREDVARAVRRVDELKGTLEEMVVESTELLLNTVVATNDYFLLFNPKLMIELRTIKEEAKQWLEETAPKKSAAA</sequence>
<gene>
    <name evidence="2" type="ORF">OSTLU_27340</name>
</gene>
<feature type="compositionally biased region" description="Acidic residues" evidence="1">
    <location>
        <begin position="25"/>
        <end position="36"/>
    </location>
</feature>
<dbReference type="GeneID" id="5005535"/>
<proteinExistence type="predicted"/>
<feature type="region of interest" description="Disordered" evidence="1">
    <location>
        <begin position="1"/>
        <end position="53"/>
    </location>
</feature>
<protein>
    <submittedName>
        <fullName evidence="2">Uncharacterized protein</fullName>
    </submittedName>
</protein>
<dbReference type="Proteomes" id="UP000001568">
    <property type="component" value="Chromosome 14"/>
</dbReference>